<dbReference type="SUPFAM" id="SSF101278">
    <property type="entry name" value="N-terminal domain of adenylylcyclase associated protein, CAP"/>
    <property type="match status" value="1"/>
</dbReference>
<feature type="compositionally biased region" description="Low complexity" evidence="3">
    <location>
        <begin position="254"/>
        <end position="270"/>
    </location>
</feature>
<reference evidence="5 6" key="1">
    <citation type="journal article" date="2024" name="Nat. Commun.">
        <title>Phylogenomics reveals the evolutionary origins of lichenization in chlorophyte algae.</title>
        <authorList>
            <person name="Puginier C."/>
            <person name="Libourel C."/>
            <person name="Otte J."/>
            <person name="Skaloud P."/>
            <person name="Haon M."/>
            <person name="Grisel S."/>
            <person name="Petersen M."/>
            <person name="Berrin J.G."/>
            <person name="Delaux P.M."/>
            <person name="Dal Grande F."/>
            <person name="Keller J."/>
        </authorList>
    </citation>
    <scope>NUCLEOTIDE SEQUENCE [LARGE SCALE GENOMIC DNA]</scope>
    <source>
        <strain evidence="5 6">SAG 2523</strain>
    </source>
</reference>
<dbReference type="CDD" id="cd00048">
    <property type="entry name" value="DSRM_SF"/>
    <property type="match status" value="1"/>
</dbReference>
<dbReference type="GO" id="GO:0019933">
    <property type="term" value="P:cAMP-mediated signaling"/>
    <property type="evidence" value="ECO:0007669"/>
    <property type="project" value="TreeGrafter"/>
</dbReference>
<dbReference type="Gene3D" id="1.25.40.330">
    <property type="entry name" value="Adenylate cyclase-associated CAP, N-terminal domain"/>
    <property type="match status" value="1"/>
</dbReference>
<dbReference type="InterPro" id="IPR001837">
    <property type="entry name" value="Adenylate_cyclase-assoc_CAP"/>
</dbReference>
<dbReference type="PROSITE" id="PS01088">
    <property type="entry name" value="CAP_1"/>
    <property type="match status" value="1"/>
</dbReference>
<sequence length="1045" mass="111260">MAERLEQLLGRLEVTTARLEAVERTLSKEGSGSTAQQSRSLRAGSAATATATPAAPVAHAAAQSSAAPGEPIQAYRNTVLPAAMSLVDAAQGLDEEVAAVSRIVEQAFQAQGIVLEAVATCQKPDAQQLQKLVMPVASLMQAASALPKDRRSTVVNHCKTAAGALQALSWIVYSGPGRGLSLPALHIEESWQSAEFYANKVLKEHKASSPQHATWVKALRAPFDLLKVCVKKYHVAGPAWNAQGAPLSQFKPGAQPSASTAPSKASAPTALAPPPPAPGAGGGPARAARPGPPAPPPPPPGGPGSLLQKSPAAPTPAGAAAPAAGMSAVFAALNKGEAVTSGLKKVTADMKTKNMANRNSTVPAREAPTPIPQSGPASLARSSSKAKPRTELEQGRKWVVENHTDNRELIITETSPKQTVYIYNCTNCTVQVEGKVNAITVDQCKRTGLLFADVVSSCEVVNSQSIQVQCTNIVPTLAVDKSDGVQMYLPAKALDIVNITTAKSSEVNVAVSGLADDLVEHPIPEQFVSVFKNGKLSTEPVSHVSTNNGWQDRLPAAKPAEASSRLNLYFTKVSGFRPASGRPDWPLCGLSCQLFSGDGFRTRPIEWTAAPDWPKADSESWQFPHLESAEADEKSAAAAVLKLTSLDVEGKFTTDHGEVAIGDTTVRLFIAAGVPEDLPDCSAAGEEWQEVRWLPWQPLLSGGPHPQLGANSRAPERELVRPFLNFVFKWHDRHRQALDKSVIGGAEALELGQAALFRPTTWSGPLPRETLSQWCQQNQVPEACYTILDGQHPKFKCASCIISHRAAVITPEWGYLRAEDAMDNAALAAIIFLEKGLSMTTHRCKITALGETPQLGVLHYVASRSEVASMLRSQDAALKAEKERLQQEMEARLQSLDDRILQVSQQQEALQTQSMDEDAILSADDLAMTATHFQPASSLPVYLDGAGVPHQGKNKKQRTAKAVARAAAADEKNAVQTLKEALDKKKWPQAMIEFVKVDGQAGHTCNLHIPNCGVAESATAANQKLAKSMAAESALNTMRSMGLLP</sequence>
<name>A0AAW1TIU6_9CHLO</name>
<dbReference type="InterPro" id="IPR016098">
    <property type="entry name" value="CAP/MinC_C"/>
</dbReference>
<feature type="compositionally biased region" description="Pro residues" evidence="3">
    <location>
        <begin position="290"/>
        <end position="302"/>
    </location>
</feature>
<dbReference type="Gene3D" id="3.30.160.20">
    <property type="match status" value="1"/>
</dbReference>
<dbReference type="EMBL" id="JALJOV010000033">
    <property type="protein sequence ID" value="KAK9868352.1"/>
    <property type="molecule type" value="Genomic_DNA"/>
</dbReference>
<dbReference type="Pfam" id="PF08603">
    <property type="entry name" value="CAP_C"/>
    <property type="match status" value="1"/>
</dbReference>
<dbReference type="Proteomes" id="UP001485043">
    <property type="component" value="Unassembled WGS sequence"/>
</dbReference>
<dbReference type="InterPro" id="IPR053950">
    <property type="entry name" value="CAP_N"/>
</dbReference>
<dbReference type="GO" id="GO:0003779">
    <property type="term" value="F:actin binding"/>
    <property type="evidence" value="ECO:0007669"/>
    <property type="project" value="InterPro"/>
</dbReference>
<dbReference type="InterPro" id="IPR036222">
    <property type="entry name" value="CAP_N_sf"/>
</dbReference>
<dbReference type="InterPro" id="IPR036223">
    <property type="entry name" value="CAP_C_sf"/>
</dbReference>
<feature type="region of interest" description="Disordered" evidence="3">
    <location>
        <begin position="247"/>
        <end position="320"/>
    </location>
</feature>
<organism evidence="5 6">
    <name type="scientific">Apatococcus fuscideae</name>
    <dbReference type="NCBI Taxonomy" id="2026836"/>
    <lineage>
        <taxon>Eukaryota</taxon>
        <taxon>Viridiplantae</taxon>
        <taxon>Chlorophyta</taxon>
        <taxon>core chlorophytes</taxon>
        <taxon>Trebouxiophyceae</taxon>
        <taxon>Chlorellales</taxon>
        <taxon>Chlorellaceae</taxon>
        <taxon>Apatococcus</taxon>
    </lineage>
</organism>
<accession>A0AAW1TIU6</accession>
<protein>
    <recommendedName>
        <fullName evidence="4">C-CAP/cofactor C-like domain-containing protein</fullName>
    </recommendedName>
</protein>
<feature type="coiled-coil region" evidence="2">
    <location>
        <begin position="868"/>
        <end position="913"/>
    </location>
</feature>
<dbReference type="InterPro" id="IPR006599">
    <property type="entry name" value="CARP_motif"/>
</dbReference>
<dbReference type="SUPFAM" id="SSF54768">
    <property type="entry name" value="dsRNA-binding domain-like"/>
    <property type="match status" value="1"/>
</dbReference>
<dbReference type="InterPro" id="IPR017901">
    <property type="entry name" value="C-CAP_CF_C-like"/>
</dbReference>
<dbReference type="GO" id="GO:0008179">
    <property type="term" value="F:adenylate cyclase binding"/>
    <property type="evidence" value="ECO:0007669"/>
    <property type="project" value="TreeGrafter"/>
</dbReference>
<dbReference type="PANTHER" id="PTHR10652:SF0">
    <property type="entry name" value="ADENYLYL CYCLASE-ASSOCIATED PROTEIN"/>
    <property type="match status" value="1"/>
</dbReference>
<comment type="caution">
    <text evidence="5">The sequence shown here is derived from an EMBL/GenBank/DDBJ whole genome shotgun (WGS) entry which is preliminary data.</text>
</comment>
<dbReference type="AlphaFoldDB" id="A0AAW1TIU6"/>
<dbReference type="GO" id="GO:0007015">
    <property type="term" value="P:actin filament organization"/>
    <property type="evidence" value="ECO:0007669"/>
    <property type="project" value="TreeGrafter"/>
</dbReference>
<proteinExistence type="inferred from homology"/>
<evidence type="ECO:0000313" key="5">
    <source>
        <dbReference type="EMBL" id="KAK9868352.1"/>
    </source>
</evidence>
<evidence type="ECO:0000259" key="4">
    <source>
        <dbReference type="PROSITE" id="PS51329"/>
    </source>
</evidence>
<comment type="similarity">
    <text evidence="1">Belongs to the CAP family.</text>
</comment>
<evidence type="ECO:0000256" key="2">
    <source>
        <dbReference type="SAM" id="Coils"/>
    </source>
</evidence>
<dbReference type="Pfam" id="PF21938">
    <property type="entry name" value="CAP_N"/>
    <property type="match status" value="1"/>
</dbReference>
<dbReference type="PROSITE" id="PS51329">
    <property type="entry name" value="C_CAP_COFACTOR_C"/>
    <property type="match status" value="1"/>
</dbReference>
<evidence type="ECO:0000256" key="3">
    <source>
        <dbReference type="SAM" id="MobiDB-lite"/>
    </source>
</evidence>
<dbReference type="SMART" id="SM00673">
    <property type="entry name" value="CARP"/>
    <property type="match status" value="2"/>
</dbReference>
<keyword evidence="6" id="KW-1185">Reference proteome</keyword>
<evidence type="ECO:0000313" key="6">
    <source>
        <dbReference type="Proteomes" id="UP001485043"/>
    </source>
</evidence>
<feature type="region of interest" description="Disordered" evidence="3">
    <location>
        <begin position="350"/>
        <end position="394"/>
    </location>
</feature>
<keyword evidence="2" id="KW-0175">Coiled coil</keyword>
<feature type="region of interest" description="Disordered" evidence="3">
    <location>
        <begin position="24"/>
        <end position="50"/>
    </location>
</feature>
<gene>
    <name evidence="5" type="ORF">WJX84_003625</name>
</gene>
<feature type="domain" description="C-CAP/cofactor C-like" evidence="4">
    <location>
        <begin position="387"/>
        <end position="523"/>
    </location>
</feature>
<feature type="compositionally biased region" description="Low complexity" evidence="3">
    <location>
        <begin position="305"/>
        <end position="320"/>
    </location>
</feature>
<dbReference type="InterPro" id="IPR018106">
    <property type="entry name" value="CAP_CS_N"/>
</dbReference>
<feature type="compositionally biased region" description="Polar residues" evidence="3">
    <location>
        <begin position="28"/>
        <end position="40"/>
    </location>
</feature>
<evidence type="ECO:0000256" key="1">
    <source>
        <dbReference type="ARBA" id="ARBA00007659"/>
    </source>
</evidence>
<dbReference type="InterPro" id="IPR013912">
    <property type="entry name" value="Adenylate_cyclase-assoc_CAP_C"/>
</dbReference>
<dbReference type="GO" id="GO:0005737">
    <property type="term" value="C:cytoplasm"/>
    <property type="evidence" value="ECO:0007669"/>
    <property type="project" value="TreeGrafter"/>
</dbReference>
<dbReference type="Gene3D" id="2.160.20.70">
    <property type="match status" value="1"/>
</dbReference>
<dbReference type="PANTHER" id="PTHR10652">
    <property type="entry name" value="ADENYLYL CYCLASE-ASSOCIATED PROTEIN"/>
    <property type="match status" value="1"/>
</dbReference>
<dbReference type="SUPFAM" id="SSF69340">
    <property type="entry name" value="C-terminal domain of adenylylcyclase associated protein"/>
    <property type="match status" value="1"/>
</dbReference>